<keyword evidence="1" id="KW-0812">Transmembrane</keyword>
<reference evidence="2 3" key="1">
    <citation type="submission" date="2018-03" db="EMBL/GenBank/DDBJ databases">
        <title>Genomic Encyclopedia of Archaeal and Bacterial Type Strains, Phase II (KMG-II): from individual species to whole genera.</title>
        <authorList>
            <person name="Goeker M."/>
        </authorList>
    </citation>
    <scope>NUCLEOTIDE SEQUENCE [LARGE SCALE GENOMIC DNA]</scope>
    <source>
        <strain evidence="2 3">DSM 44946</strain>
    </source>
</reference>
<feature type="transmembrane region" description="Helical" evidence="1">
    <location>
        <begin position="117"/>
        <end position="139"/>
    </location>
</feature>
<feature type="transmembrane region" description="Helical" evidence="1">
    <location>
        <begin position="51"/>
        <end position="72"/>
    </location>
</feature>
<evidence type="ECO:0000313" key="2">
    <source>
        <dbReference type="EMBL" id="PRX40909.1"/>
    </source>
</evidence>
<dbReference type="Pfam" id="PF04307">
    <property type="entry name" value="YdjM"/>
    <property type="match status" value="1"/>
</dbReference>
<comment type="caution">
    <text evidence="2">The sequence shown here is derived from an EMBL/GenBank/DDBJ whole genome shotgun (WGS) entry which is preliminary data.</text>
</comment>
<feature type="transmembrane region" description="Helical" evidence="1">
    <location>
        <begin position="6"/>
        <end position="30"/>
    </location>
</feature>
<dbReference type="EMBL" id="PVNE01000010">
    <property type="protein sequence ID" value="PRX40909.1"/>
    <property type="molecule type" value="Genomic_DNA"/>
</dbReference>
<dbReference type="InterPro" id="IPR007404">
    <property type="entry name" value="YdjM-like"/>
</dbReference>
<protein>
    <submittedName>
        <fullName evidence="2">Inner membrane protein</fullName>
    </submittedName>
</protein>
<dbReference type="PANTHER" id="PTHR35531:SF1">
    <property type="entry name" value="INNER MEMBRANE PROTEIN YBCI-RELATED"/>
    <property type="match status" value="1"/>
</dbReference>
<gene>
    <name evidence="2" type="ORF">CLV97_110101</name>
</gene>
<dbReference type="PANTHER" id="PTHR35531">
    <property type="entry name" value="INNER MEMBRANE PROTEIN YBCI-RELATED"/>
    <property type="match status" value="1"/>
</dbReference>
<keyword evidence="3" id="KW-1185">Reference proteome</keyword>
<accession>A0A2T0LFC1</accession>
<evidence type="ECO:0000256" key="1">
    <source>
        <dbReference type="SAM" id="Phobius"/>
    </source>
</evidence>
<dbReference type="Proteomes" id="UP000237797">
    <property type="component" value="Unassembled WGS sequence"/>
</dbReference>
<keyword evidence="1" id="KW-0472">Membrane</keyword>
<dbReference type="AlphaFoldDB" id="A0A2T0LFC1"/>
<keyword evidence="1" id="KW-1133">Transmembrane helix</keyword>
<proteinExistence type="predicted"/>
<sequence length="141" mass="15064">MLSGALAGYAVTSVLKGAIIGGIAGVIPDLDEPRSKFGRMLPFVSISLNRLVGHRTFTHSLLFAGIAGLFLWPFIGQPHALAVTLGILAHVAGDLLTGKVQVLYPNPMRIGISVSRFGFLVMDRLVRISLIVIIVAWIFTG</sequence>
<name>A0A2T0LFC1_9BACL</name>
<organism evidence="2 3">
    <name type="scientific">Planifilum fimeticola</name>
    <dbReference type="NCBI Taxonomy" id="201975"/>
    <lineage>
        <taxon>Bacteria</taxon>
        <taxon>Bacillati</taxon>
        <taxon>Bacillota</taxon>
        <taxon>Bacilli</taxon>
        <taxon>Bacillales</taxon>
        <taxon>Thermoactinomycetaceae</taxon>
        <taxon>Planifilum</taxon>
    </lineage>
</organism>
<evidence type="ECO:0000313" key="3">
    <source>
        <dbReference type="Proteomes" id="UP000237797"/>
    </source>
</evidence>